<reference evidence="1" key="1">
    <citation type="journal article" date="2015" name="ISME J.">
        <title>Draft Genome Sequence of Streptomyces incarnatus NRRL8089, which Produces the Nucleoside Antibiotic Sinefungin.</title>
        <authorList>
            <person name="Oshima K."/>
            <person name="Hattori M."/>
            <person name="Shimizu H."/>
            <person name="Fukuda K."/>
            <person name="Nemoto M."/>
            <person name="Inagaki K."/>
            <person name="Tamura T."/>
        </authorList>
    </citation>
    <scope>NUCLEOTIDE SEQUENCE</scope>
    <source>
        <strain evidence="1">FACHB-1375</strain>
    </source>
</reference>
<dbReference type="RefSeq" id="WP_190465699.1">
    <property type="nucleotide sequence ID" value="NZ_JACJPW010000041.1"/>
</dbReference>
<sequence length="245" mass="28893">MSEHRLGEIVIERPRGGMRISAKKLTGYKKALEKITQEATEDGLLSPYLIKIRKHTKHFSDHLGPLRRWLRSKVGQPWDAVYKELCQQIEMRTLIGQHLLGHVWQFVERDVELIDGVPYRKKSFSYYSERRPIGDWREELYVHPETGILCLAKRRPDKNINKGHNNRDDLIIIDAYHQYRKLDDLWYFVTLQDIPPMEKPTDVLLKTAIRPCVARLEYGREVYAVSKQQCGKQEIKFILQKLAKN</sequence>
<organism evidence="1 2">
    <name type="scientific">Aerosakkonema funiforme FACHB-1375</name>
    <dbReference type="NCBI Taxonomy" id="2949571"/>
    <lineage>
        <taxon>Bacteria</taxon>
        <taxon>Bacillati</taxon>
        <taxon>Cyanobacteriota</taxon>
        <taxon>Cyanophyceae</taxon>
        <taxon>Oscillatoriophycideae</taxon>
        <taxon>Aerosakkonematales</taxon>
        <taxon>Aerosakkonemataceae</taxon>
        <taxon>Aerosakkonema</taxon>
    </lineage>
</organism>
<gene>
    <name evidence="1" type="ORF">H6G03_16665</name>
</gene>
<reference evidence="1" key="2">
    <citation type="submission" date="2020-08" db="EMBL/GenBank/DDBJ databases">
        <authorList>
            <person name="Chen M."/>
            <person name="Teng W."/>
            <person name="Zhao L."/>
            <person name="Hu C."/>
            <person name="Zhou Y."/>
            <person name="Han B."/>
            <person name="Song L."/>
            <person name="Shu W."/>
        </authorList>
    </citation>
    <scope>NUCLEOTIDE SEQUENCE</scope>
    <source>
        <strain evidence="1">FACHB-1375</strain>
    </source>
</reference>
<evidence type="ECO:0000313" key="2">
    <source>
        <dbReference type="Proteomes" id="UP000641646"/>
    </source>
</evidence>
<dbReference type="Proteomes" id="UP000641646">
    <property type="component" value="Unassembled WGS sequence"/>
</dbReference>
<name>A0A926VF28_9CYAN</name>
<protein>
    <submittedName>
        <fullName evidence="1">Uncharacterized protein</fullName>
    </submittedName>
</protein>
<dbReference type="EMBL" id="JACJPW010000041">
    <property type="protein sequence ID" value="MBD2182711.1"/>
    <property type="molecule type" value="Genomic_DNA"/>
</dbReference>
<evidence type="ECO:0000313" key="1">
    <source>
        <dbReference type="EMBL" id="MBD2182711.1"/>
    </source>
</evidence>
<dbReference type="AlphaFoldDB" id="A0A926VF28"/>
<proteinExistence type="predicted"/>
<comment type="caution">
    <text evidence="1">The sequence shown here is derived from an EMBL/GenBank/DDBJ whole genome shotgun (WGS) entry which is preliminary data.</text>
</comment>
<accession>A0A926VF28</accession>
<keyword evidence="2" id="KW-1185">Reference proteome</keyword>